<dbReference type="AlphaFoldDB" id="A0A2N0QHF8"/>
<dbReference type="Proteomes" id="UP000232688">
    <property type="component" value="Unassembled WGS sequence"/>
</dbReference>
<evidence type="ECO:0000313" key="2">
    <source>
        <dbReference type="Proteomes" id="UP000232688"/>
    </source>
</evidence>
<dbReference type="EMBL" id="LLXH01009862">
    <property type="protein sequence ID" value="PKC50493.1"/>
    <property type="molecule type" value="Genomic_DNA"/>
</dbReference>
<gene>
    <name evidence="1" type="ORF">RhiirA1_486203</name>
</gene>
<sequence>MHQYCLERGFGYQVYQNNKDPNDFTIIRHKSFRYSSNGKYEFRKVIDQKLHRLRSTIKTNLNPTQLPYI</sequence>
<comment type="caution">
    <text evidence="1">The sequence shown here is derived from an EMBL/GenBank/DDBJ whole genome shotgun (WGS) entry which is preliminary data.</text>
</comment>
<accession>A0A2N0QHF8</accession>
<protein>
    <submittedName>
        <fullName evidence="1">Uncharacterized protein</fullName>
    </submittedName>
</protein>
<dbReference type="VEuPathDB" id="FungiDB:RhiirA1_486203"/>
<reference evidence="1 2" key="1">
    <citation type="submission" date="2017-10" db="EMBL/GenBank/DDBJ databases">
        <title>Extensive intraspecific genome diversity in a model arbuscular mycorrhizal fungus.</title>
        <authorList>
            <person name="Chen E.C.H."/>
            <person name="Morin E."/>
            <person name="Baudet D."/>
            <person name="Noel J."/>
            <person name="Ndikumana S."/>
            <person name="Charron P."/>
            <person name="St-Onge C."/>
            <person name="Giorgi J."/>
            <person name="Grigoriev I.V."/>
            <person name="Roux C."/>
            <person name="Martin F.M."/>
            <person name="Corradi N."/>
        </authorList>
    </citation>
    <scope>NUCLEOTIDE SEQUENCE [LARGE SCALE GENOMIC DNA]</scope>
    <source>
        <strain evidence="1 2">A1</strain>
    </source>
</reference>
<reference evidence="1 2" key="2">
    <citation type="submission" date="2017-10" db="EMBL/GenBank/DDBJ databases">
        <title>Genome analyses suggest a sexual origin of heterokaryosis in a supposedly ancient asexual fungus.</title>
        <authorList>
            <person name="Corradi N."/>
            <person name="Sedzielewska K."/>
            <person name="Noel J."/>
            <person name="Charron P."/>
            <person name="Farinelli L."/>
            <person name="Marton T."/>
            <person name="Kruger M."/>
            <person name="Pelin A."/>
            <person name="Brachmann A."/>
            <person name="Corradi N."/>
        </authorList>
    </citation>
    <scope>NUCLEOTIDE SEQUENCE [LARGE SCALE GENOMIC DNA]</scope>
    <source>
        <strain evidence="1 2">A1</strain>
    </source>
</reference>
<organism evidence="1 2">
    <name type="scientific">Rhizophagus irregularis</name>
    <dbReference type="NCBI Taxonomy" id="588596"/>
    <lineage>
        <taxon>Eukaryota</taxon>
        <taxon>Fungi</taxon>
        <taxon>Fungi incertae sedis</taxon>
        <taxon>Mucoromycota</taxon>
        <taxon>Glomeromycotina</taxon>
        <taxon>Glomeromycetes</taxon>
        <taxon>Glomerales</taxon>
        <taxon>Glomeraceae</taxon>
        <taxon>Rhizophagus</taxon>
    </lineage>
</organism>
<name>A0A2N0QHF8_9GLOM</name>
<proteinExistence type="predicted"/>
<evidence type="ECO:0000313" key="1">
    <source>
        <dbReference type="EMBL" id="PKC50493.1"/>
    </source>
</evidence>